<gene>
    <name evidence="9" type="ORF">H9777_11590</name>
</gene>
<dbReference type="Proteomes" id="UP000783796">
    <property type="component" value="Unassembled WGS sequence"/>
</dbReference>
<dbReference type="GO" id="GO:0009279">
    <property type="term" value="C:cell outer membrane"/>
    <property type="evidence" value="ECO:0007669"/>
    <property type="project" value="UniProtKB-SubCell"/>
</dbReference>
<keyword evidence="3" id="KW-0813">Transport</keyword>
<comment type="similarity">
    <text evidence="2">Belongs to the outer membrane factor (OMF) (TC 1.B.17) family.</text>
</comment>
<comment type="subcellular location">
    <subcellularLocation>
        <location evidence="1">Cell outer membrane</location>
    </subcellularLocation>
</comment>
<evidence type="ECO:0000256" key="3">
    <source>
        <dbReference type="ARBA" id="ARBA00022448"/>
    </source>
</evidence>
<dbReference type="GO" id="GO:1990281">
    <property type="term" value="C:efflux pump complex"/>
    <property type="evidence" value="ECO:0007669"/>
    <property type="project" value="TreeGrafter"/>
</dbReference>
<name>A0A948TDD7_9BACT</name>
<dbReference type="GO" id="GO:0015288">
    <property type="term" value="F:porin activity"/>
    <property type="evidence" value="ECO:0007669"/>
    <property type="project" value="TreeGrafter"/>
</dbReference>
<keyword evidence="5" id="KW-0812">Transmembrane</keyword>
<sequence length="458" mass="52099">MKKIFTPIILILAATQCLASGSDSISAADTSRTMTLHDCMEYAIEYSTKNEIQRLDNADARTERRDAILKTFTPSVSAGTYAYSNFGRAVDPETNTYTNTTSFNNGYSLSASITLFNGFSAINNIRISQTAVKMGISQEDKLRDELCLAVMEAYFNVLFHTEMTEVLRKQVENSKASLLLMQKQYETGQKSRPDVAQMEADLADREYQLETSFNNSQDALLTLKSVMMWPVEEELKIDRTMIDEKYSALVEEEDRADEIMDYAVSSQPSALIAKGTMDKAKFALNTAKWQFLPSLSLNGGWSTSYYSYPGNDSYTVPSFNSQWKNNSGEYIQLSLSIPIYDRLSRFSNLSKKKNEYRRAEAQYRQTVHDIKSEVQRAIQDKTGARKSLVLAMKRSKAQEATFLLHEKKMRQGMVSPIDYQTITNSFLNSQAEELNALLQYYLKRSVVKYYKGISYIEQ</sequence>
<comment type="caution">
    <text evidence="9">The sequence shown here is derived from an EMBL/GenBank/DDBJ whole genome shotgun (WGS) entry which is preliminary data.</text>
</comment>
<evidence type="ECO:0000256" key="6">
    <source>
        <dbReference type="ARBA" id="ARBA00023136"/>
    </source>
</evidence>
<dbReference type="PANTHER" id="PTHR30026:SF20">
    <property type="entry name" value="OUTER MEMBRANE PROTEIN TOLC"/>
    <property type="match status" value="1"/>
</dbReference>
<feature type="chain" id="PRO_5037646505" evidence="8">
    <location>
        <begin position="20"/>
        <end position="458"/>
    </location>
</feature>
<dbReference type="SUPFAM" id="SSF56954">
    <property type="entry name" value="Outer membrane efflux proteins (OEP)"/>
    <property type="match status" value="1"/>
</dbReference>
<dbReference type="EMBL" id="JAHLFW010000096">
    <property type="protein sequence ID" value="MBU3838926.1"/>
    <property type="molecule type" value="Genomic_DNA"/>
</dbReference>
<dbReference type="PANTHER" id="PTHR30026">
    <property type="entry name" value="OUTER MEMBRANE PROTEIN TOLC"/>
    <property type="match status" value="1"/>
</dbReference>
<reference evidence="9" key="2">
    <citation type="submission" date="2021-04" db="EMBL/GenBank/DDBJ databases">
        <authorList>
            <person name="Gilroy R."/>
        </authorList>
    </citation>
    <scope>NUCLEOTIDE SEQUENCE</scope>
    <source>
        <strain evidence="9">G4-2901</strain>
    </source>
</reference>
<reference evidence="9" key="1">
    <citation type="journal article" date="2021" name="PeerJ">
        <title>Extensive microbial diversity within the chicken gut microbiome revealed by metagenomics and culture.</title>
        <authorList>
            <person name="Gilroy R."/>
            <person name="Ravi A."/>
            <person name="Getino M."/>
            <person name="Pursley I."/>
            <person name="Horton D.L."/>
            <person name="Alikhan N.F."/>
            <person name="Baker D."/>
            <person name="Gharbi K."/>
            <person name="Hall N."/>
            <person name="Watson M."/>
            <person name="Adriaenssens E.M."/>
            <person name="Foster-Nyarko E."/>
            <person name="Jarju S."/>
            <person name="Secka A."/>
            <person name="Antonio M."/>
            <person name="Oren A."/>
            <person name="Chaudhuri R.R."/>
            <person name="La Ragione R."/>
            <person name="Hildebrand F."/>
            <person name="Pallen M.J."/>
        </authorList>
    </citation>
    <scope>NUCLEOTIDE SEQUENCE</scope>
    <source>
        <strain evidence="9">G4-2901</strain>
    </source>
</reference>
<protein>
    <submittedName>
        <fullName evidence="9">TolC family protein</fullName>
    </submittedName>
</protein>
<evidence type="ECO:0000256" key="8">
    <source>
        <dbReference type="SAM" id="SignalP"/>
    </source>
</evidence>
<evidence type="ECO:0000256" key="2">
    <source>
        <dbReference type="ARBA" id="ARBA00007613"/>
    </source>
</evidence>
<keyword evidence="4" id="KW-1134">Transmembrane beta strand</keyword>
<evidence type="ECO:0000313" key="10">
    <source>
        <dbReference type="Proteomes" id="UP000783796"/>
    </source>
</evidence>
<evidence type="ECO:0000313" key="9">
    <source>
        <dbReference type="EMBL" id="MBU3838926.1"/>
    </source>
</evidence>
<evidence type="ECO:0000256" key="7">
    <source>
        <dbReference type="ARBA" id="ARBA00023237"/>
    </source>
</evidence>
<proteinExistence type="inferred from homology"/>
<dbReference type="InterPro" id="IPR051906">
    <property type="entry name" value="TolC-like"/>
</dbReference>
<keyword evidence="7" id="KW-0998">Cell outer membrane</keyword>
<evidence type="ECO:0000256" key="1">
    <source>
        <dbReference type="ARBA" id="ARBA00004442"/>
    </source>
</evidence>
<dbReference type="AlphaFoldDB" id="A0A948TDD7"/>
<dbReference type="Gene3D" id="1.20.1600.10">
    <property type="entry name" value="Outer membrane efflux proteins (OEP)"/>
    <property type="match status" value="1"/>
</dbReference>
<dbReference type="Pfam" id="PF02321">
    <property type="entry name" value="OEP"/>
    <property type="match status" value="2"/>
</dbReference>
<keyword evidence="6" id="KW-0472">Membrane</keyword>
<feature type="signal peptide" evidence="8">
    <location>
        <begin position="1"/>
        <end position="19"/>
    </location>
</feature>
<evidence type="ECO:0000256" key="5">
    <source>
        <dbReference type="ARBA" id="ARBA00022692"/>
    </source>
</evidence>
<evidence type="ECO:0000256" key="4">
    <source>
        <dbReference type="ARBA" id="ARBA00022452"/>
    </source>
</evidence>
<dbReference type="GO" id="GO:0015562">
    <property type="term" value="F:efflux transmembrane transporter activity"/>
    <property type="evidence" value="ECO:0007669"/>
    <property type="project" value="InterPro"/>
</dbReference>
<accession>A0A948TDD7</accession>
<dbReference type="InterPro" id="IPR003423">
    <property type="entry name" value="OMP_efflux"/>
</dbReference>
<organism evidence="9 10">
    <name type="scientific">Candidatus Phocaeicola faecigallinarum</name>
    <dbReference type="NCBI Taxonomy" id="2838732"/>
    <lineage>
        <taxon>Bacteria</taxon>
        <taxon>Pseudomonadati</taxon>
        <taxon>Bacteroidota</taxon>
        <taxon>Bacteroidia</taxon>
        <taxon>Bacteroidales</taxon>
        <taxon>Bacteroidaceae</taxon>
        <taxon>Phocaeicola</taxon>
    </lineage>
</organism>
<keyword evidence="8" id="KW-0732">Signal</keyword>